<reference evidence="10 14" key="2">
    <citation type="submission" date="2018-07" db="EMBL/GenBank/DDBJ databases">
        <title>Annotation of Aphanomyces astaci genome assembly.</title>
        <authorList>
            <person name="Studholme D.J."/>
        </authorList>
    </citation>
    <scope>NUCLEOTIDE SEQUENCE [LARGE SCALE GENOMIC DNA]</scope>
    <source>
        <strain evidence="10">Pc</strain>
    </source>
</reference>
<proteinExistence type="predicted"/>
<dbReference type="EMBL" id="QUTF01000674">
    <property type="protein sequence ID" value="RHZ42640.1"/>
    <property type="molecule type" value="Genomic_DNA"/>
</dbReference>
<dbReference type="Proteomes" id="UP000285712">
    <property type="component" value="Unassembled WGS sequence"/>
</dbReference>
<dbReference type="EMBL" id="QUTC01006105">
    <property type="protein sequence ID" value="RHY54024.1"/>
    <property type="molecule type" value="Genomic_DNA"/>
</dbReference>
<dbReference type="EMBL" id="QUSZ01007097">
    <property type="protein sequence ID" value="RHY03569.1"/>
    <property type="molecule type" value="Genomic_DNA"/>
</dbReference>
<dbReference type="GeneID" id="20815710"/>
<evidence type="ECO:0000313" key="3">
    <source>
        <dbReference type="EMBL" id="KAF0755572.1"/>
    </source>
</evidence>
<dbReference type="Proteomes" id="UP000265427">
    <property type="component" value="Unassembled WGS sequence"/>
</dbReference>
<protein>
    <submittedName>
        <fullName evidence="2">Uncharacterized protein</fullName>
    </submittedName>
</protein>
<evidence type="ECO:0000313" key="6">
    <source>
        <dbReference type="EMBL" id="RHY54024.1"/>
    </source>
</evidence>
<evidence type="ECO:0000256" key="1">
    <source>
        <dbReference type="SAM" id="MobiDB-lite"/>
    </source>
</evidence>
<dbReference type="AlphaFoldDB" id="W4FVK3"/>
<dbReference type="Proteomes" id="UP000469452">
    <property type="component" value="Unassembled WGS sequence"/>
</dbReference>
<evidence type="ECO:0000313" key="2">
    <source>
        <dbReference type="EMBL" id="ETV70981.1"/>
    </source>
</evidence>
<evidence type="ECO:0000313" key="11">
    <source>
        <dbReference type="Proteomes" id="UP000265427"/>
    </source>
</evidence>
<dbReference type="RefSeq" id="XP_009839644.1">
    <property type="nucleotide sequence ID" value="XM_009841342.1"/>
</dbReference>
<evidence type="ECO:0000313" key="4">
    <source>
        <dbReference type="EMBL" id="RHY03569.1"/>
    </source>
</evidence>
<keyword evidence="14" id="KW-1185">Reference proteome</keyword>
<reference evidence="11 12" key="3">
    <citation type="submission" date="2018-08" db="EMBL/GenBank/DDBJ databases">
        <title>Aphanomyces genome sequencing and annotation.</title>
        <authorList>
            <person name="Minardi D."/>
            <person name="Oidtmann B."/>
            <person name="Van Der Giezen M."/>
            <person name="Studholme D.J."/>
        </authorList>
    </citation>
    <scope>NUCLEOTIDE SEQUENCE [LARGE SCALE GENOMIC DNA]</scope>
    <source>
        <strain evidence="8 15">Da</strain>
        <strain evidence="9 17">FDL457</strain>
        <strain evidence="4 11">Kv</strain>
        <strain evidence="6 12">SA</strain>
        <strain evidence="5 13">Si</strain>
        <strain evidence="7 16">Sv</strain>
    </source>
</reference>
<evidence type="ECO:0000313" key="7">
    <source>
        <dbReference type="EMBL" id="RHY98092.1"/>
    </source>
</evidence>
<evidence type="ECO:0000313" key="8">
    <source>
        <dbReference type="EMBL" id="RHZ11796.1"/>
    </source>
</evidence>
<evidence type="ECO:0000313" key="15">
    <source>
        <dbReference type="Proteomes" id="UP000285430"/>
    </source>
</evidence>
<dbReference type="EMBL" id="KI913163">
    <property type="protein sequence ID" value="ETV70981.1"/>
    <property type="molecule type" value="Genomic_DNA"/>
</dbReference>
<dbReference type="EMBL" id="QUTH01004869">
    <property type="protein sequence ID" value="RHZ11796.1"/>
    <property type="molecule type" value="Genomic_DNA"/>
</dbReference>
<evidence type="ECO:0000313" key="12">
    <source>
        <dbReference type="Proteomes" id="UP000265716"/>
    </source>
</evidence>
<dbReference type="OrthoDB" id="63502at2759"/>
<evidence type="ECO:0000313" key="14">
    <source>
        <dbReference type="Proteomes" id="UP000284702"/>
    </source>
</evidence>
<evidence type="ECO:0000313" key="17">
    <source>
        <dbReference type="Proteomes" id="UP000286510"/>
    </source>
</evidence>
<evidence type="ECO:0000313" key="16">
    <source>
        <dbReference type="Proteomes" id="UP000285712"/>
    </source>
</evidence>
<dbReference type="Proteomes" id="UP000285430">
    <property type="component" value="Unassembled WGS sequence"/>
</dbReference>
<dbReference type="Proteomes" id="UP000265716">
    <property type="component" value="Unassembled WGS sequence"/>
</dbReference>
<accession>W4FVK3</accession>
<dbReference type="EMBL" id="QUTB01008155">
    <property type="protein sequence ID" value="RHY43312.1"/>
    <property type="molecule type" value="Genomic_DNA"/>
</dbReference>
<dbReference type="EMBL" id="MZMZ02002267">
    <property type="protein sequence ID" value="RQM26602.1"/>
    <property type="molecule type" value="Genomic_DNA"/>
</dbReference>
<dbReference type="EMBL" id="QUTG01001990">
    <property type="protein sequence ID" value="RHY98092.1"/>
    <property type="molecule type" value="Genomic_DNA"/>
</dbReference>
<feature type="region of interest" description="Disordered" evidence="1">
    <location>
        <begin position="114"/>
        <end position="141"/>
    </location>
</feature>
<organism evidence="2">
    <name type="scientific">Aphanomyces astaci</name>
    <name type="common">Crayfish plague agent</name>
    <dbReference type="NCBI Taxonomy" id="112090"/>
    <lineage>
        <taxon>Eukaryota</taxon>
        <taxon>Sar</taxon>
        <taxon>Stramenopiles</taxon>
        <taxon>Oomycota</taxon>
        <taxon>Saprolegniomycetes</taxon>
        <taxon>Saprolegniales</taxon>
        <taxon>Verrucalvaceae</taxon>
        <taxon>Aphanomyces</taxon>
    </lineage>
</organism>
<feature type="region of interest" description="Disordered" evidence="1">
    <location>
        <begin position="72"/>
        <end position="91"/>
    </location>
</feature>
<evidence type="ECO:0000313" key="10">
    <source>
        <dbReference type="EMBL" id="RQM26602.1"/>
    </source>
</evidence>
<evidence type="ECO:0000313" key="5">
    <source>
        <dbReference type="EMBL" id="RHY43312.1"/>
    </source>
</evidence>
<reference evidence="3 18" key="4">
    <citation type="submission" date="2019-06" db="EMBL/GenBank/DDBJ databases">
        <title>Genomics analysis of Aphanomyces spp. identifies a new class of oomycete effector associated with host adaptation.</title>
        <authorList>
            <person name="Gaulin E."/>
        </authorList>
    </citation>
    <scope>NUCLEOTIDE SEQUENCE [LARGE SCALE GENOMIC DNA]</scope>
    <source>
        <strain evidence="3 18">E</strain>
    </source>
</reference>
<dbReference type="Proteomes" id="UP000286510">
    <property type="component" value="Unassembled WGS sequence"/>
</dbReference>
<evidence type="ECO:0000313" key="9">
    <source>
        <dbReference type="EMBL" id="RHZ42640.1"/>
    </source>
</evidence>
<evidence type="ECO:0000313" key="18">
    <source>
        <dbReference type="Proteomes" id="UP000469452"/>
    </source>
</evidence>
<reference evidence="2" key="1">
    <citation type="submission" date="2013-12" db="EMBL/GenBank/DDBJ databases">
        <title>The Genome Sequence of Aphanomyces astaci APO3.</title>
        <authorList>
            <consortium name="The Broad Institute Genomics Platform"/>
            <person name="Russ C."/>
            <person name="Tyler B."/>
            <person name="van West P."/>
            <person name="Dieguez-Uribeondo J."/>
            <person name="Young S.K."/>
            <person name="Zeng Q."/>
            <person name="Gargeya S."/>
            <person name="Fitzgerald M."/>
            <person name="Abouelleil A."/>
            <person name="Alvarado L."/>
            <person name="Chapman S.B."/>
            <person name="Gainer-Dewar J."/>
            <person name="Goldberg J."/>
            <person name="Griggs A."/>
            <person name="Gujja S."/>
            <person name="Hansen M."/>
            <person name="Howarth C."/>
            <person name="Imamovic A."/>
            <person name="Ireland A."/>
            <person name="Larimer J."/>
            <person name="McCowan C."/>
            <person name="Murphy C."/>
            <person name="Pearson M."/>
            <person name="Poon T.W."/>
            <person name="Priest M."/>
            <person name="Roberts A."/>
            <person name="Saif S."/>
            <person name="Shea T."/>
            <person name="Sykes S."/>
            <person name="Wortman J."/>
            <person name="Nusbaum C."/>
            <person name="Birren B."/>
        </authorList>
    </citation>
    <scope>NUCLEOTIDE SEQUENCE [LARGE SCALE GENOMIC DNA]</scope>
    <source>
        <strain evidence="2">APO3</strain>
    </source>
</reference>
<sequence length="141" mass="16479">MMSEQPHLCKYAYKPCTNLRVVKKDGDLHRLCEFHRDKANAIQKIYATRRRRERRAERRRVLMQKLLGNIEPVPFDPHSVQTPKRRTTDDYDQDVLDAELAGLFDWDDNQVNTMIEDDGEMSSSSLSSDENNGACPRQARR</sequence>
<dbReference type="Proteomes" id="UP000283543">
    <property type="component" value="Unassembled WGS sequence"/>
</dbReference>
<name>W4FVK3_APHAT</name>
<dbReference type="VEuPathDB" id="FungiDB:H257_13714"/>
<dbReference type="EMBL" id="VJMI01010515">
    <property type="protein sequence ID" value="KAF0755572.1"/>
    <property type="molecule type" value="Genomic_DNA"/>
</dbReference>
<evidence type="ECO:0000313" key="13">
    <source>
        <dbReference type="Proteomes" id="UP000283543"/>
    </source>
</evidence>
<dbReference type="Proteomes" id="UP000284702">
    <property type="component" value="Unassembled WGS sequence"/>
</dbReference>
<gene>
    <name evidence="3" type="ORF">AaE_004920</name>
    <name evidence="10" type="ORF">B5M09_002386</name>
    <name evidence="9" type="ORF">DYB26_007092</name>
    <name evidence="5" type="ORF">DYB34_011756</name>
    <name evidence="7" type="ORF">DYB35_000452</name>
    <name evidence="4" type="ORF">DYB36_007626</name>
    <name evidence="8" type="ORF">DYB37_010609</name>
    <name evidence="6" type="ORF">DYB38_001479</name>
    <name evidence="2" type="ORF">H257_13714</name>
</gene>